<sequence>MKVKVVDHIGIAVKSIEESLKFWEESLGIHCHGVEEVAEQKVKTAFLPVQDTEIELLEGTSEDSPVSKFIEKKGEGIHHVAIRVENLEEALAEMKAKGVRLIDETPRIGAGGAKIAFVHPKSSGGVLLELCERD</sequence>
<dbReference type="GO" id="GO:0004493">
    <property type="term" value="F:methylmalonyl-CoA epimerase activity"/>
    <property type="evidence" value="ECO:0007669"/>
    <property type="project" value="TreeGrafter"/>
</dbReference>
<dbReference type="CDD" id="cd07249">
    <property type="entry name" value="MMCE"/>
    <property type="match status" value="1"/>
</dbReference>
<gene>
    <name evidence="5" type="ORF">SAMN06275492_1468</name>
</gene>
<dbReference type="Pfam" id="PF13669">
    <property type="entry name" value="Glyoxalase_4"/>
    <property type="match status" value="1"/>
</dbReference>
<evidence type="ECO:0000313" key="5">
    <source>
        <dbReference type="EMBL" id="SMG48585.1"/>
    </source>
</evidence>
<dbReference type="PROSITE" id="PS51819">
    <property type="entry name" value="VOC"/>
    <property type="match status" value="1"/>
</dbReference>
<organism evidence="5 6">
    <name type="scientific">Dethiosulfovibrio salsuginis</name>
    <dbReference type="NCBI Taxonomy" id="561720"/>
    <lineage>
        <taxon>Bacteria</taxon>
        <taxon>Thermotogati</taxon>
        <taxon>Synergistota</taxon>
        <taxon>Synergistia</taxon>
        <taxon>Synergistales</taxon>
        <taxon>Dethiosulfovibrionaceae</taxon>
        <taxon>Dethiosulfovibrio</taxon>
    </lineage>
</organism>
<dbReference type="PANTHER" id="PTHR43048">
    <property type="entry name" value="METHYLMALONYL-COA EPIMERASE"/>
    <property type="match status" value="1"/>
</dbReference>
<dbReference type="InterPro" id="IPR017515">
    <property type="entry name" value="MeMalonyl-CoA_epimerase"/>
</dbReference>
<keyword evidence="6" id="KW-1185">Reference proteome</keyword>
<dbReference type="OrthoDB" id="9788468at2"/>
<comment type="similarity">
    <text evidence="1">Belongs to the methylmalonyl-CoA epimerase family.</text>
</comment>
<keyword evidence="2" id="KW-0479">Metal-binding</keyword>
<evidence type="ECO:0000256" key="1">
    <source>
        <dbReference type="ARBA" id="ARBA00009308"/>
    </source>
</evidence>
<feature type="domain" description="VOC" evidence="4">
    <location>
        <begin position="5"/>
        <end position="133"/>
    </location>
</feature>
<reference evidence="6" key="1">
    <citation type="submission" date="2017-04" db="EMBL/GenBank/DDBJ databases">
        <authorList>
            <person name="Varghese N."/>
            <person name="Submissions S."/>
        </authorList>
    </citation>
    <scope>NUCLEOTIDE SEQUENCE [LARGE SCALE GENOMIC DNA]</scope>
    <source>
        <strain evidence="6">USBA 82</strain>
    </source>
</reference>
<dbReference type="STRING" id="561720.SAMN06275492_1468"/>
<evidence type="ECO:0000256" key="3">
    <source>
        <dbReference type="SAM" id="Coils"/>
    </source>
</evidence>
<evidence type="ECO:0000256" key="2">
    <source>
        <dbReference type="ARBA" id="ARBA00022723"/>
    </source>
</evidence>
<dbReference type="PANTHER" id="PTHR43048:SF3">
    <property type="entry name" value="METHYLMALONYL-COA EPIMERASE, MITOCHONDRIAL"/>
    <property type="match status" value="1"/>
</dbReference>
<dbReference type="RefSeq" id="WP_085545579.1">
    <property type="nucleotide sequence ID" value="NZ_FXBB01000046.1"/>
</dbReference>
<evidence type="ECO:0000259" key="4">
    <source>
        <dbReference type="PROSITE" id="PS51819"/>
    </source>
</evidence>
<dbReference type="InterPro" id="IPR051785">
    <property type="entry name" value="MMCE/EMCE_epimerase"/>
</dbReference>
<dbReference type="EMBL" id="FXBB01000046">
    <property type="protein sequence ID" value="SMG48585.1"/>
    <property type="molecule type" value="Genomic_DNA"/>
</dbReference>
<dbReference type="InterPro" id="IPR037523">
    <property type="entry name" value="VOC_core"/>
</dbReference>
<dbReference type="GO" id="GO:0046872">
    <property type="term" value="F:metal ion binding"/>
    <property type="evidence" value="ECO:0007669"/>
    <property type="project" value="UniProtKB-KW"/>
</dbReference>
<name>A0A1X7L4E5_9BACT</name>
<dbReference type="Proteomes" id="UP000193355">
    <property type="component" value="Unassembled WGS sequence"/>
</dbReference>
<protein>
    <submittedName>
        <fullName evidence="5">Methylmalonyl-CoA epimerase</fullName>
    </submittedName>
</protein>
<feature type="coiled-coil region" evidence="3">
    <location>
        <begin position="77"/>
        <end position="104"/>
    </location>
</feature>
<dbReference type="Gene3D" id="3.10.180.10">
    <property type="entry name" value="2,3-Dihydroxybiphenyl 1,2-Dioxygenase, domain 1"/>
    <property type="match status" value="1"/>
</dbReference>
<dbReference type="SUPFAM" id="SSF54593">
    <property type="entry name" value="Glyoxalase/Bleomycin resistance protein/Dihydroxybiphenyl dioxygenase"/>
    <property type="match status" value="1"/>
</dbReference>
<dbReference type="InterPro" id="IPR029068">
    <property type="entry name" value="Glyas_Bleomycin-R_OHBP_Dase"/>
</dbReference>
<keyword evidence="3" id="KW-0175">Coiled coil</keyword>
<dbReference type="GO" id="GO:0046491">
    <property type="term" value="P:L-methylmalonyl-CoA metabolic process"/>
    <property type="evidence" value="ECO:0007669"/>
    <property type="project" value="TreeGrafter"/>
</dbReference>
<dbReference type="NCBIfam" id="TIGR03081">
    <property type="entry name" value="metmalonyl_epim"/>
    <property type="match status" value="1"/>
</dbReference>
<evidence type="ECO:0000313" key="6">
    <source>
        <dbReference type="Proteomes" id="UP000193355"/>
    </source>
</evidence>
<proteinExistence type="inferred from homology"/>
<dbReference type="AlphaFoldDB" id="A0A1X7L4E5"/>
<accession>A0A1X7L4E5</accession>